<organism evidence="1">
    <name type="scientific">Rheinheimera sp. BAL341</name>
    <dbReference type="NCBI Taxonomy" id="1708203"/>
    <lineage>
        <taxon>Bacteria</taxon>
        <taxon>Pseudomonadati</taxon>
        <taxon>Pseudomonadota</taxon>
        <taxon>Gammaproteobacteria</taxon>
        <taxon>Chromatiales</taxon>
        <taxon>Chromatiaceae</taxon>
        <taxon>Rheinheimera</taxon>
    </lineage>
</organism>
<accession>A0A486XN12</accession>
<dbReference type="EMBL" id="CAAJGR010000078">
    <property type="protein sequence ID" value="VHO03026.1"/>
    <property type="molecule type" value="Genomic_DNA"/>
</dbReference>
<protein>
    <submittedName>
        <fullName evidence="1">Uncharacterized protein</fullName>
    </submittedName>
</protein>
<gene>
    <name evidence="1" type="ORF">BAL341_1176</name>
</gene>
<sequence length="80" mass="8982">MLGMVADNVIFDEEQRHRPIMEQGHPNTDQVLFGQLGLEADIAIVKKVIEAVKTEPEPPAKRCLMENGIRICYEQGAEGY</sequence>
<dbReference type="AlphaFoldDB" id="A0A486XN12"/>
<evidence type="ECO:0000313" key="1">
    <source>
        <dbReference type="EMBL" id="VHO03026.1"/>
    </source>
</evidence>
<name>A0A486XN12_9GAMM</name>
<proteinExistence type="predicted"/>
<reference evidence="1" key="1">
    <citation type="submission" date="2019-04" db="EMBL/GenBank/DDBJ databases">
        <authorList>
            <person name="Brambilla D."/>
        </authorList>
    </citation>
    <scope>NUCLEOTIDE SEQUENCE</scope>
    <source>
        <strain evidence="1">BAL1</strain>
    </source>
</reference>